<gene>
    <name evidence="3" type="ORF">K2173_012322</name>
</gene>
<organism evidence="3 4">
    <name type="scientific">Erythroxylum novogranatense</name>
    <dbReference type="NCBI Taxonomy" id="1862640"/>
    <lineage>
        <taxon>Eukaryota</taxon>
        <taxon>Viridiplantae</taxon>
        <taxon>Streptophyta</taxon>
        <taxon>Embryophyta</taxon>
        <taxon>Tracheophyta</taxon>
        <taxon>Spermatophyta</taxon>
        <taxon>Magnoliopsida</taxon>
        <taxon>eudicotyledons</taxon>
        <taxon>Gunneridae</taxon>
        <taxon>Pentapetalae</taxon>
        <taxon>rosids</taxon>
        <taxon>fabids</taxon>
        <taxon>Malpighiales</taxon>
        <taxon>Erythroxylaceae</taxon>
        <taxon>Erythroxylum</taxon>
    </lineage>
</organism>
<keyword evidence="2" id="KW-0687">Ribonucleoprotein</keyword>
<protein>
    <recommendedName>
        <fullName evidence="5">Ribosomal protein L23</fullName>
    </recommendedName>
</protein>
<comment type="caution">
    <text evidence="3">The sequence shown here is derived from an EMBL/GenBank/DDBJ whole genome shotgun (WGS) entry which is preliminary data.</text>
</comment>
<proteinExistence type="predicted"/>
<keyword evidence="4" id="KW-1185">Reference proteome</keyword>
<dbReference type="SUPFAM" id="SSF54189">
    <property type="entry name" value="Ribosomal proteins S24e, L23 and L15e"/>
    <property type="match status" value="1"/>
</dbReference>
<reference evidence="3 4" key="1">
    <citation type="submission" date="2021-09" db="EMBL/GenBank/DDBJ databases">
        <title>Genomic insights and catalytic innovation underlie evolution of tropane alkaloids biosynthesis.</title>
        <authorList>
            <person name="Wang Y.-J."/>
            <person name="Tian T."/>
            <person name="Huang J.-P."/>
            <person name="Huang S.-X."/>
        </authorList>
    </citation>
    <scope>NUCLEOTIDE SEQUENCE [LARGE SCALE GENOMIC DNA]</scope>
    <source>
        <strain evidence="3">KIB-2018</strain>
        <tissue evidence="3">Leaf</tissue>
    </source>
</reference>
<evidence type="ECO:0008006" key="5">
    <source>
        <dbReference type="Google" id="ProtNLM"/>
    </source>
</evidence>
<evidence type="ECO:0000256" key="1">
    <source>
        <dbReference type="ARBA" id="ARBA00022980"/>
    </source>
</evidence>
<accession>A0AAV8SC23</accession>
<evidence type="ECO:0000313" key="3">
    <source>
        <dbReference type="EMBL" id="KAJ8749771.1"/>
    </source>
</evidence>
<name>A0AAV8SC23_9ROSI</name>
<evidence type="ECO:0000313" key="4">
    <source>
        <dbReference type="Proteomes" id="UP001159364"/>
    </source>
</evidence>
<dbReference type="GO" id="GO:0005840">
    <property type="term" value="C:ribosome"/>
    <property type="evidence" value="ECO:0007669"/>
    <property type="project" value="UniProtKB-KW"/>
</dbReference>
<dbReference type="InterPro" id="IPR012678">
    <property type="entry name" value="Ribosomal_uL23/eL15/eS24_sf"/>
</dbReference>
<dbReference type="GO" id="GO:0003729">
    <property type="term" value="F:mRNA binding"/>
    <property type="evidence" value="ECO:0007669"/>
    <property type="project" value="UniProtKB-ARBA"/>
</dbReference>
<dbReference type="AlphaFoldDB" id="A0AAV8SC23"/>
<dbReference type="Proteomes" id="UP001159364">
    <property type="component" value="Linkage Group LG11"/>
</dbReference>
<dbReference type="GO" id="GO:0003735">
    <property type="term" value="F:structural constituent of ribosome"/>
    <property type="evidence" value="ECO:0007669"/>
    <property type="project" value="InterPro"/>
</dbReference>
<dbReference type="Gene3D" id="3.30.70.330">
    <property type="match status" value="1"/>
</dbReference>
<keyword evidence="1" id="KW-0689">Ribosomal protein</keyword>
<dbReference type="GO" id="GO:0006412">
    <property type="term" value="P:translation"/>
    <property type="evidence" value="ECO:0007669"/>
    <property type="project" value="InterPro"/>
</dbReference>
<dbReference type="InterPro" id="IPR012677">
    <property type="entry name" value="Nucleotide-bd_a/b_plait_sf"/>
</dbReference>
<sequence length="75" mass="8858">MDGIKYAIFIDKRSTRLEIKHWVELFFIVKAIAMNSHRLPDEGPSIRRPIMGHKMHCRCMIIMIQSGYSIPPFRK</sequence>
<dbReference type="GO" id="GO:1990904">
    <property type="term" value="C:ribonucleoprotein complex"/>
    <property type="evidence" value="ECO:0007669"/>
    <property type="project" value="UniProtKB-KW"/>
</dbReference>
<evidence type="ECO:0000256" key="2">
    <source>
        <dbReference type="ARBA" id="ARBA00023274"/>
    </source>
</evidence>
<dbReference type="EMBL" id="JAIWQS010000011">
    <property type="protein sequence ID" value="KAJ8749771.1"/>
    <property type="molecule type" value="Genomic_DNA"/>
</dbReference>